<dbReference type="PRINTS" id="PR00988">
    <property type="entry name" value="URIDINKINASE"/>
</dbReference>
<evidence type="ECO:0000313" key="3">
    <source>
        <dbReference type="Proteomes" id="UP000051697"/>
    </source>
</evidence>
<dbReference type="KEGG" id="lol:LACOL_1475"/>
<dbReference type="UniPathway" id="UPA00241">
    <property type="reaction ID" value="UER00352"/>
</dbReference>
<keyword evidence="3" id="KW-1185">Reference proteome</keyword>
<keyword evidence="2" id="KW-0808">Transferase</keyword>
<accession>A0A0R1RRF3</accession>
<keyword evidence="2" id="KW-0418">Kinase</keyword>
<protein>
    <submittedName>
        <fullName evidence="2">Pantothenate kinase</fullName>
    </submittedName>
</protein>
<dbReference type="STRING" id="1423778.FC70_GL000219"/>
<dbReference type="Proteomes" id="UP000051697">
    <property type="component" value="Unassembled WGS sequence"/>
</dbReference>
<dbReference type="PANTHER" id="PTHR10285">
    <property type="entry name" value="URIDINE KINASE"/>
    <property type="match status" value="1"/>
</dbReference>
<dbReference type="GO" id="GO:0015937">
    <property type="term" value="P:coenzyme A biosynthetic process"/>
    <property type="evidence" value="ECO:0007669"/>
    <property type="project" value="UniProtKB-UniPathway"/>
</dbReference>
<dbReference type="Gene3D" id="3.40.50.300">
    <property type="entry name" value="P-loop containing nucleotide triphosphate hydrolases"/>
    <property type="match status" value="1"/>
</dbReference>
<dbReference type="GO" id="GO:0016301">
    <property type="term" value="F:kinase activity"/>
    <property type="evidence" value="ECO:0007669"/>
    <property type="project" value="UniProtKB-KW"/>
</dbReference>
<dbReference type="InterPro" id="IPR006083">
    <property type="entry name" value="PRK/URK"/>
</dbReference>
<dbReference type="SUPFAM" id="SSF52540">
    <property type="entry name" value="P-loop containing nucleoside triphosphate hydrolases"/>
    <property type="match status" value="1"/>
</dbReference>
<feature type="domain" description="Phosphoribulokinase/uridine kinase" evidence="1">
    <location>
        <begin position="27"/>
        <end position="212"/>
    </location>
</feature>
<dbReference type="PATRIC" id="fig|1423778.4.peg.237"/>
<dbReference type="AlphaFoldDB" id="A0A0R1RRF3"/>
<reference evidence="2 3" key="1">
    <citation type="journal article" date="2015" name="Genome Announc.">
        <title>Expanding the biotechnology potential of lactobacilli through comparative genomics of 213 strains and associated genera.</title>
        <authorList>
            <person name="Sun Z."/>
            <person name="Harris H.M."/>
            <person name="McCann A."/>
            <person name="Guo C."/>
            <person name="Argimon S."/>
            <person name="Zhang W."/>
            <person name="Yang X."/>
            <person name="Jeffery I.B."/>
            <person name="Cooney J.C."/>
            <person name="Kagawa T.F."/>
            <person name="Liu W."/>
            <person name="Song Y."/>
            <person name="Salvetti E."/>
            <person name="Wrobel A."/>
            <person name="Rasinkangas P."/>
            <person name="Parkhill J."/>
            <person name="Rea M.C."/>
            <person name="O'Sullivan O."/>
            <person name="Ritari J."/>
            <person name="Douillard F.P."/>
            <person name="Paul Ross R."/>
            <person name="Yang R."/>
            <person name="Briner A.E."/>
            <person name="Felis G.E."/>
            <person name="de Vos W.M."/>
            <person name="Barrangou R."/>
            <person name="Klaenhammer T.R."/>
            <person name="Caufield P.W."/>
            <person name="Cui Y."/>
            <person name="Zhang H."/>
            <person name="O'Toole P.W."/>
        </authorList>
    </citation>
    <scope>NUCLEOTIDE SEQUENCE [LARGE SCALE GENOMIC DNA]</scope>
    <source>
        <strain evidence="2 3">DSM 15707</strain>
    </source>
</reference>
<organism evidence="2 3">
    <name type="scientific">Paucilactobacillus oligofermentans DSM 15707 = LMG 22743</name>
    <dbReference type="NCBI Taxonomy" id="1423778"/>
    <lineage>
        <taxon>Bacteria</taxon>
        <taxon>Bacillati</taxon>
        <taxon>Bacillota</taxon>
        <taxon>Bacilli</taxon>
        <taxon>Lactobacillales</taxon>
        <taxon>Lactobacillaceae</taxon>
        <taxon>Paucilactobacillus</taxon>
    </lineage>
</organism>
<evidence type="ECO:0000259" key="1">
    <source>
        <dbReference type="Pfam" id="PF00485"/>
    </source>
</evidence>
<dbReference type="GO" id="GO:0005524">
    <property type="term" value="F:ATP binding"/>
    <property type="evidence" value="ECO:0007669"/>
    <property type="project" value="InterPro"/>
</dbReference>
<sequence length="240" mass="27730">MSKLESRYLNDLVVKVRQELSRDNPVIIGISGNIAVGKTTFAKKIVSVLDKEFSDKSINLVCTDSFLYTNKYLKENYIFNRKGFPESYDSALINDFINSVTSHQRVKVPVYSHKINDISEVKNTINKPDIIVIEGLITLRKPLNDLISISIFLEADEEDVFEWYQNRCYDSINYVSANYENFNNNIYNIWVEVDKLNYQKNIEPTRNYADNILIFNDVHELVDVKDQLVNQGGINHAVCN</sequence>
<proteinExistence type="predicted"/>
<dbReference type="Pfam" id="PF00485">
    <property type="entry name" value="PRK"/>
    <property type="match status" value="1"/>
</dbReference>
<name>A0A0R1RRF3_9LACO</name>
<dbReference type="InterPro" id="IPR027417">
    <property type="entry name" value="P-loop_NTPase"/>
</dbReference>
<dbReference type="RefSeq" id="WP_057889177.1">
    <property type="nucleotide sequence ID" value="NZ_AZFE01000003.1"/>
</dbReference>
<dbReference type="EMBL" id="AZFE01000003">
    <property type="protein sequence ID" value="KRL57748.1"/>
    <property type="molecule type" value="Genomic_DNA"/>
</dbReference>
<gene>
    <name evidence="2" type="ORF">FC70_GL000219</name>
</gene>
<comment type="caution">
    <text evidence="2">The sequence shown here is derived from an EMBL/GenBank/DDBJ whole genome shotgun (WGS) entry which is preliminary data.</text>
</comment>
<evidence type="ECO:0000313" key="2">
    <source>
        <dbReference type="EMBL" id="KRL57748.1"/>
    </source>
</evidence>